<evidence type="ECO:0000259" key="2">
    <source>
        <dbReference type="PROSITE" id="PS51201"/>
    </source>
</evidence>
<reference evidence="4 5" key="1">
    <citation type="journal article" date="2019" name="Int. J. Syst. Evol. Microbiol.">
        <title>The Global Catalogue of Microorganisms (GCM) 10K type strain sequencing project: providing services to taxonomists for standard genome sequencing and annotation.</title>
        <authorList>
            <consortium name="The Broad Institute Genomics Platform"/>
            <consortium name="The Broad Institute Genome Sequencing Center for Infectious Disease"/>
            <person name="Wu L."/>
            <person name="Ma J."/>
        </authorList>
    </citation>
    <scope>NUCLEOTIDE SEQUENCE [LARGE SCALE GENOMIC DNA]</scope>
    <source>
        <strain evidence="4 5">CGMCC 1.12543</strain>
    </source>
</reference>
<dbReference type="SUPFAM" id="SSF81324">
    <property type="entry name" value="Voltage-gated potassium channels"/>
    <property type="match status" value="1"/>
</dbReference>
<sequence>MRELRNIGGLHPSDYTRRQWFVLLYALGLVSTVLAFTLAYWWGMRTLENEPRTIYRSLNAVVATMTTTGYGADAPWQTRAMNLLMVTMQFGGVVIGFVTLRVLIIPLFERAPLKLDDRLSLKNDHVVITEYQRDTEELLDELERLDVGYVLLDPDQTEAKRLSDEGYQAINGDAESRADLDRASIEDASLLITDAGDRTASIALTAREANEDLRVVSFMRSTRRRSALEQAGVDRTVAPHALIGRRLAEKATTPVSIDAPGGDNDGFVVREILVRRGSPLHGARVGDSPLANHPSLTLVGGWFDGELRLPASPDDRLAPNTVLLVAGDEGAITDVISETSGVQSPRATPPSRVVVAGLGDGGAAATEVLRDHASVTTIDERQEADPDVVGDVTEPETLRAAEIGDASALVVTVDDDSTGLLTVALARSLAPDVEILARVVDTEKASPAFRAGADYVLSVQRICARLVAAEVHGERVMNPVRQVRLVRSDAAPFEGRRLADVRRRTDRDWTVLGLVRDGSVSTAGEAVIEAEDELLVVGSDQAMQRFERTGPGS</sequence>
<dbReference type="InterPro" id="IPR036721">
    <property type="entry name" value="RCK_C_sf"/>
</dbReference>
<feature type="domain" description="RCK N-terminal" evidence="2">
    <location>
        <begin position="350"/>
        <end position="457"/>
    </location>
</feature>
<dbReference type="SUPFAM" id="SSF116726">
    <property type="entry name" value="TrkA C-terminal domain-like"/>
    <property type="match status" value="2"/>
</dbReference>
<dbReference type="Pfam" id="PF02080">
    <property type="entry name" value="TrkA_C"/>
    <property type="match status" value="1"/>
</dbReference>
<dbReference type="PROSITE" id="PS51201">
    <property type="entry name" value="RCK_N"/>
    <property type="match status" value="1"/>
</dbReference>
<keyword evidence="4" id="KW-0813">Transport</keyword>
<dbReference type="AlphaFoldDB" id="A0ABD5RSN4"/>
<evidence type="ECO:0000259" key="3">
    <source>
        <dbReference type="PROSITE" id="PS51202"/>
    </source>
</evidence>
<dbReference type="RefSeq" id="WP_282594652.1">
    <property type="nucleotide sequence ID" value="NZ_JALLGW010000001.1"/>
</dbReference>
<keyword evidence="1" id="KW-1133">Transmembrane helix</keyword>
<dbReference type="SUPFAM" id="SSF51735">
    <property type="entry name" value="NAD(P)-binding Rossmann-fold domains"/>
    <property type="match status" value="2"/>
</dbReference>
<dbReference type="EMBL" id="JBHSQH010000001">
    <property type="protein sequence ID" value="MFC5973264.1"/>
    <property type="molecule type" value="Genomic_DNA"/>
</dbReference>
<comment type="caution">
    <text evidence="4">The sequence shown here is derived from an EMBL/GenBank/DDBJ whole genome shotgun (WGS) entry which is preliminary data.</text>
</comment>
<dbReference type="Proteomes" id="UP001596099">
    <property type="component" value="Unassembled WGS sequence"/>
</dbReference>
<feature type="transmembrane region" description="Helical" evidence="1">
    <location>
        <begin position="54"/>
        <end position="72"/>
    </location>
</feature>
<feature type="transmembrane region" description="Helical" evidence="1">
    <location>
        <begin position="84"/>
        <end position="108"/>
    </location>
</feature>
<dbReference type="Gene3D" id="3.40.50.720">
    <property type="entry name" value="NAD(P)-binding Rossmann-like Domain"/>
    <property type="match status" value="2"/>
</dbReference>
<proteinExistence type="predicted"/>
<accession>A0ABD5RSN4</accession>
<dbReference type="PANTHER" id="PTHR43833:SF9">
    <property type="entry name" value="POTASSIUM CHANNEL PROTEIN YUGO-RELATED"/>
    <property type="match status" value="1"/>
</dbReference>
<dbReference type="Pfam" id="PF02254">
    <property type="entry name" value="TrkA_N"/>
    <property type="match status" value="2"/>
</dbReference>
<dbReference type="InterPro" id="IPR006037">
    <property type="entry name" value="RCK_C"/>
</dbReference>
<dbReference type="PROSITE" id="PS51202">
    <property type="entry name" value="RCK_C"/>
    <property type="match status" value="2"/>
</dbReference>
<dbReference type="InterPro" id="IPR050721">
    <property type="entry name" value="Trk_Ktr_HKT_K-transport"/>
</dbReference>
<dbReference type="PANTHER" id="PTHR43833">
    <property type="entry name" value="POTASSIUM CHANNEL PROTEIN 2-RELATED-RELATED"/>
    <property type="match status" value="1"/>
</dbReference>
<keyword evidence="4" id="KW-0407">Ion channel</keyword>
<dbReference type="Gene3D" id="1.10.287.70">
    <property type="match status" value="1"/>
</dbReference>
<dbReference type="GO" id="GO:0034220">
    <property type="term" value="P:monoatomic ion transmembrane transport"/>
    <property type="evidence" value="ECO:0007669"/>
    <property type="project" value="UniProtKB-KW"/>
</dbReference>
<organism evidence="4 5">
    <name type="scientific">Halomarina salina</name>
    <dbReference type="NCBI Taxonomy" id="1872699"/>
    <lineage>
        <taxon>Archaea</taxon>
        <taxon>Methanobacteriati</taxon>
        <taxon>Methanobacteriota</taxon>
        <taxon>Stenosarchaea group</taxon>
        <taxon>Halobacteria</taxon>
        <taxon>Halobacteriales</taxon>
        <taxon>Natronomonadaceae</taxon>
        <taxon>Halomarina</taxon>
    </lineage>
</organism>
<feature type="domain" description="RCK C-terminal" evidence="3">
    <location>
        <begin position="257"/>
        <end position="341"/>
    </location>
</feature>
<feature type="transmembrane region" description="Helical" evidence="1">
    <location>
        <begin position="20"/>
        <end position="42"/>
    </location>
</feature>
<dbReference type="InterPro" id="IPR036291">
    <property type="entry name" value="NAD(P)-bd_dom_sf"/>
</dbReference>
<keyword evidence="1" id="KW-0472">Membrane</keyword>
<gene>
    <name evidence="4" type="ORF">ACFPYI_18190</name>
</gene>
<dbReference type="InterPro" id="IPR003148">
    <property type="entry name" value="RCK_N"/>
</dbReference>
<dbReference type="Gene3D" id="3.30.70.1450">
    <property type="entry name" value="Regulator of K+ conductance, C-terminal domain"/>
    <property type="match status" value="2"/>
</dbReference>
<keyword evidence="5" id="KW-1185">Reference proteome</keyword>
<feature type="domain" description="RCK C-terminal" evidence="3">
    <location>
        <begin position="469"/>
        <end position="552"/>
    </location>
</feature>
<name>A0ABD5RSN4_9EURY</name>
<keyword evidence="4" id="KW-0406">Ion transport</keyword>
<evidence type="ECO:0000313" key="4">
    <source>
        <dbReference type="EMBL" id="MFC5973264.1"/>
    </source>
</evidence>
<evidence type="ECO:0000313" key="5">
    <source>
        <dbReference type="Proteomes" id="UP001596099"/>
    </source>
</evidence>
<keyword evidence="1" id="KW-0812">Transmembrane</keyword>
<evidence type="ECO:0000256" key="1">
    <source>
        <dbReference type="SAM" id="Phobius"/>
    </source>
</evidence>
<protein>
    <submittedName>
        <fullName evidence="4">Potassium channel family protein</fullName>
    </submittedName>
</protein>